<dbReference type="SUPFAM" id="SSF101936">
    <property type="entry name" value="DNA-binding pseudobarrel domain"/>
    <property type="match status" value="5"/>
</dbReference>
<dbReference type="PANTHER" id="PTHR31391">
    <property type="entry name" value="B3 DOMAIN-CONTAINING PROTEIN OS11G0197600-RELATED"/>
    <property type="match status" value="1"/>
</dbReference>
<organism evidence="8 9">
    <name type="scientific">Ziziphus jujuba var. spinosa</name>
    <dbReference type="NCBI Taxonomy" id="714518"/>
    <lineage>
        <taxon>Eukaryota</taxon>
        <taxon>Viridiplantae</taxon>
        <taxon>Streptophyta</taxon>
        <taxon>Embryophyta</taxon>
        <taxon>Tracheophyta</taxon>
        <taxon>Spermatophyta</taxon>
        <taxon>Magnoliopsida</taxon>
        <taxon>eudicotyledons</taxon>
        <taxon>Gunneridae</taxon>
        <taxon>Pentapetalae</taxon>
        <taxon>rosids</taxon>
        <taxon>fabids</taxon>
        <taxon>Rosales</taxon>
        <taxon>Rhamnaceae</taxon>
        <taxon>Paliureae</taxon>
        <taxon>Ziziphus</taxon>
    </lineage>
</organism>
<evidence type="ECO:0000313" key="8">
    <source>
        <dbReference type="EMBL" id="KAH7520109.1"/>
    </source>
</evidence>
<feature type="domain" description="TF-B3" evidence="7">
    <location>
        <begin position="785"/>
        <end position="878"/>
    </location>
</feature>
<sequence>MADVGLSDCNVSIGNQIVKKEYQNPKKRNRNQVQPTEKSSGGRPSSSEVDIGSEDPSFDVWSKHIILTMELWSDGKKNKNIYIYIYIEIPPSSVTSKMNDAQRQMFSSTTTHFFKVVLNETLRDKKIHIPKKFMRKHRETLTGPVILQLPSGVEWNIEPEICGGEVWLQKGWPEFANYYSLEQGHFLVFRYEGNSRFHVIIFDATATEIDYPINPAHFSKSHIDKDKLKKPKEEVIENDVSEAGEKFSIQCSRPHKRMKTSSISSKVVGKKKIKHCLSSIEKARALRGFKSENPFFSVVMRSSYVFKSHHNLTIPRKFASRYINKKEGHFTLRSSDDRTWSVQYKTRSKSNFAQDTTEIISSGWNSFARDNNLKVCDVCIFELIAGGNDMSHFQVSIIRHHDHLSGGFKSENPFFSVVMRSSYVYKAHHNLTIPKKFAERYISKKEGYFTLRISDGRTWSVQYKTRSKSNNIGYEITEISSGGGWNSFARQNNLEVCDICIFELISSGNDISHFQVSIVRHDDHISLGKLQAKSNATNVIRRKQKILGSERDRAHKRAVSSFRSENPFFSIVMQPSYIDGRGKLNIPNKFVARHINKREAEFNLRVSNGRCWSVRYRAVKRSRTINYCDWRAFAHDNKLEVGDICIFELITSENDILHFQVSFVRHSGQLSLDGNRDASNPVKEEICTIQIGNQIAKKECQNPKKRNRNQVQPTGGLTSCASDGNQIASNPVKEETCTNPTVNQFAKKENQNPKKRNRNQDQPTAKSNGGKPPSSEVDFGSKNPSFDVCMRAYHFDHGIVAIPASFERLYLEKRTQNMKLMMGKRRWEVKLVSGGRLFLSKGWTSFARDNCVRIGDLCRFEKVEDNPPVFHVSITRAF</sequence>
<dbReference type="PANTHER" id="PTHR31391:SF165">
    <property type="entry name" value="B3 DOMAIN-CONTAINING PROTEIN LOC_OS12G40080-LIKE"/>
    <property type="match status" value="1"/>
</dbReference>
<feature type="compositionally biased region" description="Polar residues" evidence="6">
    <location>
        <begin position="31"/>
        <end position="48"/>
    </location>
</feature>
<dbReference type="Gene3D" id="2.40.330.10">
    <property type="entry name" value="DNA-binding pseudobarrel domain"/>
    <property type="match status" value="5"/>
</dbReference>
<feature type="domain" description="TF-B3" evidence="7">
    <location>
        <begin position="569"/>
        <end position="667"/>
    </location>
</feature>
<evidence type="ECO:0000256" key="3">
    <source>
        <dbReference type="ARBA" id="ARBA00023125"/>
    </source>
</evidence>
<gene>
    <name evidence="8" type="ORF">FEM48_Zijuj08G0109100</name>
</gene>
<feature type="domain" description="TF-B3" evidence="7">
    <location>
        <begin position="416"/>
        <end position="522"/>
    </location>
</feature>
<dbReference type="EMBL" id="JAEACU010000008">
    <property type="protein sequence ID" value="KAH7520109.1"/>
    <property type="molecule type" value="Genomic_DNA"/>
</dbReference>
<proteinExistence type="predicted"/>
<keyword evidence="2" id="KW-0805">Transcription regulation</keyword>
<dbReference type="InterPro" id="IPR003340">
    <property type="entry name" value="B3_DNA-bd"/>
</dbReference>
<keyword evidence="4" id="KW-0804">Transcription</keyword>
<evidence type="ECO:0000256" key="4">
    <source>
        <dbReference type="ARBA" id="ARBA00023163"/>
    </source>
</evidence>
<evidence type="ECO:0000256" key="6">
    <source>
        <dbReference type="SAM" id="MobiDB-lite"/>
    </source>
</evidence>
<protein>
    <recommendedName>
        <fullName evidence="7">TF-B3 domain-containing protein</fullName>
    </recommendedName>
</protein>
<feature type="domain" description="TF-B3" evidence="7">
    <location>
        <begin position="112"/>
        <end position="205"/>
    </location>
</feature>
<dbReference type="CDD" id="cd10017">
    <property type="entry name" value="B3_DNA"/>
    <property type="match status" value="5"/>
</dbReference>
<dbReference type="InterPro" id="IPR015300">
    <property type="entry name" value="DNA-bd_pseudobarrel_sf"/>
</dbReference>
<reference evidence="8" key="1">
    <citation type="journal article" date="2021" name="Front. Plant Sci.">
        <title>Chromosome-Scale Genome Assembly for Chinese Sour Jujube and Insights Into Its Genome Evolution and Domestication Signature.</title>
        <authorList>
            <person name="Shen L.-Y."/>
            <person name="Luo H."/>
            <person name="Wang X.-L."/>
            <person name="Wang X.-M."/>
            <person name="Qiu X.-J."/>
            <person name="Liu H."/>
            <person name="Zhou S.-S."/>
            <person name="Jia K.-H."/>
            <person name="Nie S."/>
            <person name="Bao Y.-T."/>
            <person name="Zhang R.-G."/>
            <person name="Yun Q.-Z."/>
            <person name="Chai Y.-H."/>
            <person name="Lu J.-Y."/>
            <person name="Li Y."/>
            <person name="Zhao S.-W."/>
            <person name="Mao J.-F."/>
            <person name="Jia S.-G."/>
            <person name="Mao Y.-M."/>
        </authorList>
    </citation>
    <scope>NUCLEOTIDE SEQUENCE</scope>
    <source>
        <strain evidence="8">AT0</strain>
        <tissue evidence="8">Leaf</tissue>
    </source>
</reference>
<feature type="region of interest" description="Disordered" evidence="6">
    <location>
        <begin position="17"/>
        <end position="53"/>
    </location>
</feature>
<evidence type="ECO:0000256" key="5">
    <source>
        <dbReference type="ARBA" id="ARBA00023242"/>
    </source>
</evidence>
<evidence type="ECO:0000313" key="9">
    <source>
        <dbReference type="Proteomes" id="UP000813462"/>
    </source>
</evidence>
<comment type="caution">
    <text evidence="8">The sequence shown here is derived from an EMBL/GenBank/DDBJ whole genome shotgun (WGS) entry which is preliminary data.</text>
</comment>
<keyword evidence="5" id="KW-0539">Nucleus</keyword>
<accession>A0A978UYP3</accession>
<comment type="subcellular location">
    <subcellularLocation>
        <location evidence="1">Nucleus</location>
    </subcellularLocation>
</comment>
<dbReference type="PROSITE" id="PS50863">
    <property type="entry name" value="B3"/>
    <property type="match status" value="5"/>
</dbReference>
<dbReference type="Proteomes" id="UP000813462">
    <property type="component" value="Unassembled WGS sequence"/>
</dbReference>
<feature type="compositionally biased region" description="Polar residues" evidence="6">
    <location>
        <begin position="709"/>
        <end position="729"/>
    </location>
</feature>
<evidence type="ECO:0000256" key="1">
    <source>
        <dbReference type="ARBA" id="ARBA00004123"/>
    </source>
</evidence>
<name>A0A978UYP3_ZIZJJ</name>
<evidence type="ECO:0000259" key="7">
    <source>
        <dbReference type="PROSITE" id="PS50863"/>
    </source>
</evidence>
<evidence type="ECO:0000256" key="2">
    <source>
        <dbReference type="ARBA" id="ARBA00023015"/>
    </source>
</evidence>
<feature type="region of interest" description="Disordered" evidence="6">
    <location>
        <begin position="700"/>
        <end position="780"/>
    </location>
</feature>
<dbReference type="Pfam" id="PF02362">
    <property type="entry name" value="B3"/>
    <property type="match status" value="5"/>
</dbReference>
<dbReference type="GO" id="GO:0005634">
    <property type="term" value="C:nucleus"/>
    <property type="evidence" value="ECO:0007669"/>
    <property type="project" value="UniProtKB-SubCell"/>
</dbReference>
<dbReference type="InterPro" id="IPR044837">
    <property type="entry name" value="REM16-like"/>
</dbReference>
<keyword evidence="3" id="KW-0238">DNA-binding</keyword>
<dbReference type="SMART" id="SM01019">
    <property type="entry name" value="B3"/>
    <property type="match status" value="5"/>
</dbReference>
<dbReference type="GO" id="GO:0003677">
    <property type="term" value="F:DNA binding"/>
    <property type="evidence" value="ECO:0007669"/>
    <property type="project" value="UniProtKB-KW"/>
</dbReference>
<dbReference type="AlphaFoldDB" id="A0A978UYP3"/>
<feature type="domain" description="TF-B3" evidence="7">
    <location>
        <begin position="297"/>
        <end position="401"/>
    </location>
</feature>